<proteinExistence type="inferred from homology"/>
<evidence type="ECO:0000256" key="4">
    <source>
        <dbReference type="ARBA" id="ARBA00022989"/>
    </source>
</evidence>
<dbReference type="Gene3D" id="1.20.1250.20">
    <property type="entry name" value="MFS general substrate transporter like domains"/>
    <property type="match status" value="1"/>
</dbReference>
<feature type="transmembrane region" description="Helical" evidence="6">
    <location>
        <begin position="449"/>
        <end position="466"/>
    </location>
</feature>
<feature type="transmembrane region" description="Helical" evidence="6">
    <location>
        <begin position="112"/>
        <end position="133"/>
    </location>
</feature>
<keyword evidence="3 6" id="KW-0812">Transmembrane</keyword>
<evidence type="ECO:0000256" key="5">
    <source>
        <dbReference type="ARBA" id="ARBA00023136"/>
    </source>
</evidence>
<keyword evidence="8" id="KW-1185">Reference proteome</keyword>
<feature type="transmembrane region" description="Helical" evidence="6">
    <location>
        <begin position="219"/>
        <end position="242"/>
    </location>
</feature>
<dbReference type="InterPro" id="IPR036259">
    <property type="entry name" value="MFS_trans_sf"/>
</dbReference>
<feature type="transmembrane region" description="Helical" evidence="6">
    <location>
        <begin position="328"/>
        <end position="351"/>
    </location>
</feature>
<dbReference type="AlphaFoldDB" id="A0AAV2I174"/>
<feature type="transmembrane region" description="Helical" evidence="6">
    <location>
        <begin position="422"/>
        <end position="443"/>
    </location>
</feature>
<feature type="transmembrane region" description="Helical" evidence="6">
    <location>
        <begin position="87"/>
        <end position="106"/>
    </location>
</feature>
<protein>
    <submittedName>
        <fullName evidence="7">Uncharacterized protein</fullName>
    </submittedName>
</protein>
<keyword evidence="4 6" id="KW-1133">Transmembrane helix</keyword>
<evidence type="ECO:0000256" key="6">
    <source>
        <dbReference type="SAM" id="Phobius"/>
    </source>
</evidence>
<organism evidence="7 8">
    <name type="scientific">Lymnaea stagnalis</name>
    <name type="common">Great pond snail</name>
    <name type="synonym">Helix stagnalis</name>
    <dbReference type="NCBI Taxonomy" id="6523"/>
    <lineage>
        <taxon>Eukaryota</taxon>
        <taxon>Metazoa</taxon>
        <taxon>Spiralia</taxon>
        <taxon>Lophotrochozoa</taxon>
        <taxon>Mollusca</taxon>
        <taxon>Gastropoda</taxon>
        <taxon>Heterobranchia</taxon>
        <taxon>Euthyneura</taxon>
        <taxon>Panpulmonata</taxon>
        <taxon>Hygrophila</taxon>
        <taxon>Lymnaeoidea</taxon>
        <taxon>Lymnaeidae</taxon>
        <taxon>Lymnaea</taxon>
    </lineage>
</organism>
<dbReference type="EMBL" id="CAXITT010000357">
    <property type="protein sequence ID" value="CAL1539819.1"/>
    <property type="molecule type" value="Genomic_DNA"/>
</dbReference>
<evidence type="ECO:0000256" key="1">
    <source>
        <dbReference type="ARBA" id="ARBA00004141"/>
    </source>
</evidence>
<gene>
    <name evidence="7" type="ORF">GSLYS_00013552001</name>
</gene>
<dbReference type="PANTHER" id="PTHR19444:SF13">
    <property type="entry name" value="PROTEIN UNC-93 HOMOLOG A"/>
    <property type="match status" value="1"/>
</dbReference>
<sequence>MKNGKIDGVVEQESRNHWTQIPPKKTCFAISLAYTLVYTAFEAIQNLQSSINSGGNLGVTSLAISYGVVLISAPLSPYLIRVFGIKNYLLAAWVAVALYCSCNFYPALATFIPASILMGVAMGALGMIIGLYLSAAGKSYVLLNNLRSDRLHSVLSLFNGIFFMSFKSTQITGNLISSVVLSSSPYNRSTSENNVCGAVVCSATWDNSTVEIELPEKDVLYILVSVFLACIAAGFVVTLLLLPKLDVYADEPEEWAALNDGSETKDRRVAKKSVQRKHALENAKSCIGLLRSSYVLLVPLFMAQGMSVVVLFTGYTQGFVSCSAGIRWVGYTMIAYGASSSLVALSLNYLVRYLNRSILFVAFIGTDIGLAVAMLVWRPDSGTHFGMFFIIPALAGLTEGISQPQFNALISTVFKKNEPQAFACFHLSKCMAFALSLALSGVACLYHRLYLTLALYILGFAGYVVFEVRERRKKQSVGENETGSLRKP</sequence>
<comment type="caution">
    <text evidence="7">The sequence shown here is derived from an EMBL/GenBank/DDBJ whole genome shotgun (WGS) entry which is preliminary data.</text>
</comment>
<name>A0AAV2I174_LYMST</name>
<dbReference type="Pfam" id="PF05978">
    <property type="entry name" value="UNC-93"/>
    <property type="match status" value="1"/>
</dbReference>
<dbReference type="GO" id="GO:0016020">
    <property type="term" value="C:membrane"/>
    <property type="evidence" value="ECO:0007669"/>
    <property type="project" value="UniProtKB-SubCell"/>
</dbReference>
<feature type="transmembrane region" description="Helical" evidence="6">
    <location>
        <begin position="383"/>
        <end position="401"/>
    </location>
</feature>
<comment type="subcellular location">
    <subcellularLocation>
        <location evidence="1">Membrane</location>
        <topology evidence="1">Multi-pass membrane protein</topology>
    </subcellularLocation>
</comment>
<evidence type="ECO:0000256" key="3">
    <source>
        <dbReference type="ARBA" id="ARBA00022692"/>
    </source>
</evidence>
<feature type="transmembrane region" description="Helical" evidence="6">
    <location>
        <begin position="294"/>
        <end position="316"/>
    </location>
</feature>
<dbReference type="PANTHER" id="PTHR19444">
    <property type="entry name" value="UNC-93 RELATED"/>
    <property type="match status" value="1"/>
</dbReference>
<dbReference type="InterPro" id="IPR051951">
    <property type="entry name" value="UNC-93_regulatory"/>
</dbReference>
<dbReference type="SUPFAM" id="SSF103473">
    <property type="entry name" value="MFS general substrate transporter"/>
    <property type="match status" value="1"/>
</dbReference>
<evidence type="ECO:0000313" key="8">
    <source>
        <dbReference type="Proteomes" id="UP001497497"/>
    </source>
</evidence>
<feature type="transmembrane region" description="Helical" evidence="6">
    <location>
        <begin position="358"/>
        <end position="377"/>
    </location>
</feature>
<feature type="transmembrane region" description="Helical" evidence="6">
    <location>
        <begin position="57"/>
        <end position="80"/>
    </location>
</feature>
<dbReference type="InterPro" id="IPR010291">
    <property type="entry name" value="Ion_channel_UNC-93"/>
</dbReference>
<evidence type="ECO:0000256" key="2">
    <source>
        <dbReference type="ARBA" id="ARBA00009172"/>
    </source>
</evidence>
<evidence type="ECO:0000313" key="7">
    <source>
        <dbReference type="EMBL" id="CAL1539819.1"/>
    </source>
</evidence>
<keyword evidence="5 6" id="KW-0472">Membrane</keyword>
<accession>A0AAV2I174</accession>
<comment type="similarity">
    <text evidence="2">Belongs to the unc-93 family.</text>
</comment>
<feature type="transmembrane region" description="Helical" evidence="6">
    <location>
        <begin position="154"/>
        <end position="176"/>
    </location>
</feature>
<reference evidence="7 8" key="1">
    <citation type="submission" date="2024-04" db="EMBL/GenBank/DDBJ databases">
        <authorList>
            <consortium name="Genoscope - CEA"/>
            <person name="William W."/>
        </authorList>
    </citation>
    <scope>NUCLEOTIDE SEQUENCE [LARGE SCALE GENOMIC DNA]</scope>
</reference>
<dbReference type="Proteomes" id="UP001497497">
    <property type="component" value="Unassembled WGS sequence"/>
</dbReference>